<sequence length="352" mass="40067">MYMQTKQPFKAANENTPIITTKLKAQIHGKIISNTKNKQLSQGLPSGTLKVQRKGVNLHLKPGSPDRYKQSFQMSDVASNMNFQSQRKPFKLLNYQDEPIHSRSPTTIINEVNQSYQFVSALSEVPNSNLQNSNASIEFSDLDFLEDSDAILSDFSLSLEEPKEKEIYKPSMQNLSRNSIFASTVEPRSQYSSELRLTPASSHSREERFSTIYTLSSDSSAKYVHTGNSEVPSPRIEENKATCTTRFTTNTLENELEFNNQDEENFKYERSLSKSESLPETPLGILPARAYCLHCAMDVSTVVRLELPTMPIWKRICCASFFGVDNLEKFQDIVHNCKRCRREIARVQPLKL</sequence>
<name>A0AAU9KGT3_9CILI</name>
<dbReference type="Proteomes" id="UP001162131">
    <property type="component" value="Unassembled WGS sequence"/>
</dbReference>
<reference evidence="1" key="1">
    <citation type="submission" date="2021-09" db="EMBL/GenBank/DDBJ databases">
        <authorList>
            <consortium name="AG Swart"/>
            <person name="Singh M."/>
            <person name="Singh A."/>
            <person name="Seah K."/>
            <person name="Emmerich C."/>
        </authorList>
    </citation>
    <scope>NUCLEOTIDE SEQUENCE</scope>
    <source>
        <strain evidence="1">ATCC30299</strain>
    </source>
</reference>
<dbReference type="EMBL" id="CAJZBQ010000054">
    <property type="protein sequence ID" value="CAG9332423.1"/>
    <property type="molecule type" value="Genomic_DNA"/>
</dbReference>
<proteinExistence type="predicted"/>
<comment type="caution">
    <text evidence="1">The sequence shown here is derived from an EMBL/GenBank/DDBJ whole genome shotgun (WGS) entry which is preliminary data.</text>
</comment>
<organism evidence="1 2">
    <name type="scientific">Blepharisma stoltei</name>
    <dbReference type="NCBI Taxonomy" id="1481888"/>
    <lineage>
        <taxon>Eukaryota</taxon>
        <taxon>Sar</taxon>
        <taxon>Alveolata</taxon>
        <taxon>Ciliophora</taxon>
        <taxon>Postciliodesmatophora</taxon>
        <taxon>Heterotrichea</taxon>
        <taxon>Heterotrichida</taxon>
        <taxon>Blepharismidae</taxon>
        <taxon>Blepharisma</taxon>
    </lineage>
</organism>
<dbReference type="AlphaFoldDB" id="A0AAU9KGT3"/>
<gene>
    <name evidence="1" type="ORF">BSTOLATCC_MIC55869</name>
</gene>
<evidence type="ECO:0000313" key="2">
    <source>
        <dbReference type="Proteomes" id="UP001162131"/>
    </source>
</evidence>
<evidence type="ECO:0008006" key="3">
    <source>
        <dbReference type="Google" id="ProtNLM"/>
    </source>
</evidence>
<evidence type="ECO:0000313" key="1">
    <source>
        <dbReference type="EMBL" id="CAG9332423.1"/>
    </source>
</evidence>
<keyword evidence="2" id="KW-1185">Reference proteome</keyword>
<accession>A0AAU9KGT3</accession>
<protein>
    <recommendedName>
        <fullName evidence="3">LITAF domain-containing protein</fullName>
    </recommendedName>
</protein>